<feature type="region of interest" description="Disordered" evidence="1">
    <location>
        <begin position="1"/>
        <end position="28"/>
    </location>
</feature>
<sequence length="73" mass="8038">MSSMKDFAMDHQTQQQQPYSGAGNGHDGSYNRVAEVGWFILGEDQQQVGPYTFSELSVPSVINSKVSGQSFHL</sequence>
<evidence type="ECO:0000256" key="1">
    <source>
        <dbReference type="SAM" id="MobiDB-lite"/>
    </source>
</evidence>
<evidence type="ECO:0000313" key="3">
    <source>
        <dbReference type="Proteomes" id="UP000006729"/>
    </source>
</evidence>
<protein>
    <submittedName>
        <fullName evidence="2">Uncharacterized protein</fullName>
    </submittedName>
</protein>
<gene>
    <name evidence="2" type="ORF">POPTR_008G078100</name>
</gene>
<keyword evidence="3" id="KW-1185">Reference proteome</keyword>
<evidence type="ECO:0000313" key="2">
    <source>
        <dbReference type="EMBL" id="RQO94340.1"/>
    </source>
</evidence>
<organism evidence="2 3">
    <name type="scientific">Populus trichocarpa</name>
    <name type="common">Western balsam poplar</name>
    <name type="synonym">Populus balsamifera subsp. trichocarpa</name>
    <dbReference type="NCBI Taxonomy" id="3694"/>
    <lineage>
        <taxon>Eukaryota</taxon>
        <taxon>Viridiplantae</taxon>
        <taxon>Streptophyta</taxon>
        <taxon>Embryophyta</taxon>
        <taxon>Tracheophyta</taxon>
        <taxon>Spermatophyta</taxon>
        <taxon>Magnoliopsida</taxon>
        <taxon>eudicotyledons</taxon>
        <taxon>Gunneridae</taxon>
        <taxon>Pentapetalae</taxon>
        <taxon>rosids</taxon>
        <taxon>fabids</taxon>
        <taxon>Malpighiales</taxon>
        <taxon>Salicaceae</taxon>
        <taxon>Saliceae</taxon>
        <taxon>Populus</taxon>
    </lineage>
</organism>
<dbReference type="EMBL" id="CM009297">
    <property type="protein sequence ID" value="RQO94340.1"/>
    <property type="molecule type" value="Genomic_DNA"/>
</dbReference>
<dbReference type="AlphaFoldDB" id="A0A3N7FJ90"/>
<proteinExistence type="predicted"/>
<dbReference type="Proteomes" id="UP000006729">
    <property type="component" value="Chromosome 8"/>
</dbReference>
<accession>A0A3N7FJ90</accession>
<reference evidence="2 3" key="1">
    <citation type="journal article" date="2006" name="Science">
        <title>The genome of black cottonwood, Populus trichocarpa (Torr. &amp; Gray).</title>
        <authorList>
            <person name="Tuskan G.A."/>
            <person name="Difazio S."/>
            <person name="Jansson S."/>
            <person name="Bohlmann J."/>
            <person name="Grigoriev I."/>
            <person name="Hellsten U."/>
            <person name="Putnam N."/>
            <person name="Ralph S."/>
            <person name="Rombauts S."/>
            <person name="Salamov A."/>
            <person name="Schein J."/>
            <person name="Sterck L."/>
            <person name="Aerts A."/>
            <person name="Bhalerao R.R."/>
            <person name="Bhalerao R.P."/>
            <person name="Blaudez D."/>
            <person name="Boerjan W."/>
            <person name="Brun A."/>
            <person name="Brunner A."/>
            <person name="Busov V."/>
            <person name="Campbell M."/>
            <person name="Carlson J."/>
            <person name="Chalot M."/>
            <person name="Chapman J."/>
            <person name="Chen G.L."/>
            <person name="Cooper D."/>
            <person name="Coutinho P.M."/>
            <person name="Couturier J."/>
            <person name="Covert S."/>
            <person name="Cronk Q."/>
            <person name="Cunningham R."/>
            <person name="Davis J."/>
            <person name="Degroeve S."/>
            <person name="Dejardin A."/>
            <person name="Depamphilis C."/>
            <person name="Detter J."/>
            <person name="Dirks B."/>
            <person name="Dubchak I."/>
            <person name="Duplessis S."/>
            <person name="Ehlting J."/>
            <person name="Ellis B."/>
            <person name="Gendler K."/>
            <person name="Goodstein D."/>
            <person name="Gribskov M."/>
            <person name="Grimwood J."/>
            <person name="Groover A."/>
            <person name="Gunter L."/>
            <person name="Hamberger B."/>
            <person name="Heinze B."/>
            <person name="Helariutta Y."/>
            <person name="Henrissat B."/>
            <person name="Holligan D."/>
            <person name="Holt R."/>
            <person name="Huang W."/>
            <person name="Islam-Faridi N."/>
            <person name="Jones S."/>
            <person name="Jones-Rhoades M."/>
            <person name="Jorgensen R."/>
            <person name="Joshi C."/>
            <person name="Kangasjarvi J."/>
            <person name="Karlsson J."/>
            <person name="Kelleher C."/>
            <person name="Kirkpatrick R."/>
            <person name="Kirst M."/>
            <person name="Kohler A."/>
            <person name="Kalluri U."/>
            <person name="Larimer F."/>
            <person name="Leebens-Mack J."/>
            <person name="Leple J.C."/>
            <person name="Locascio P."/>
            <person name="Lou Y."/>
            <person name="Lucas S."/>
            <person name="Martin F."/>
            <person name="Montanini B."/>
            <person name="Napoli C."/>
            <person name="Nelson D.R."/>
            <person name="Nelson C."/>
            <person name="Nieminen K."/>
            <person name="Nilsson O."/>
            <person name="Pereda V."/>
            <person name="Peter G."/>
            <person name="Philippe R."/>
            <person name="Pilate G."/>
            <person name="Poliakov A."/>
            <person name="Razumovskaya J."/>
            <person name="Richardson P."/>
            <person name="Rinaldi C."/>
            <person name="Ritland K."/>
            <person name="Rouze P."/>
            <person name="Ryaboy D."/>
            <person name="Schmutz J."/>
            <person name="Schrader J."/>
            <person name="Segerman B."/>
            <person name="Shin H."/>
            <person name="Siddiqui A."/>
            <person name="Sterky F."/>
            <person name="Terry A."/>
            <person name="Tsai C.J."/>
            <person name="Uberbacher E."/>
            <person name="Unneberg P."/>
            <person name="Vahala J."/>
            <person name="Wall K."/>
            <person name="Wessler S."/>
            <person name="Yang G."/>
            <person name="Yin T."/>
            <person name="Douglas C."/>
            <person name="Marra M."/>
            <person name="Sandberg G."/>
            <person name="Van de Peer Y."/>
            <person name="Rokhsar D."/>
        </authorList>
    </citation>
    <scope>NUCLEOTIDE SEQUENCE [LARGE SCALE GENOMIC DNA]</scope>
    <source>
        <strain evidence="3">cv. Nisqually</strain>
    </source>
</reference>
<name>A0A3N7FJ90_POPTR</name>